<comment type="function">
    <text evidence="6">Choline transporter.</text>
</comment>
<feature type="transmembrane region" description="Helical" evidence="6">
    <location>
        <begin position="591"/>
        <end position="614"/>
    </location>
</feature>
<dbReference type="InterPro" id="IPR007603">
    <property type="entry name" value="Choline_transptr-like"/>
</dbReference>
<dbReference type="OrthoDB" id="431402at2759"/>
<comment type="caution">
    <text evidence="7">The sequence shown here is derived from an EMBL/GenBank/DDBJ whole genome shotgun (WGS) entry which is preliminary data.</text>
</comment>
<keyword evidence="4 6" id="KW-1133">Transmembrane helix</keyword>
<evidence type="ECO:0000313" key="8">
    <source>
        <dbReference type="Proteomes" id="UP001153069"/>
    </source>
</evidence>
<keyword evidence="8" id="KW-1185">Reference proteome</keyword>
<feature type="transmembrane region" description="Helical" evidence="6">
    <location>
        <begin position="405"/>
        <end position="431"/>
    </location>
</feature>
<feature type="transmembrane region" description="Helical" evidence="6">
    <location>
        <begin position="365"/>
        <end position="393"/>
    </location>
</feature>
<name>A0A9N8EDT6_9STRA</name>
<dbReference type="GO" id="GO:0022857">
    <property type="term" value="F:transmembrane transporter activity"/>
    <property type="evidence" value="ECO:0007669"/>
    <property type="project" value="UniProtKB-UniRule"/>
</dbReference>
<comment type="similarity">
    <text evidence="2 6">Belongs to the CTL (choline transporter-like) family.</text>
</comment>
<dbReference type="PANTHER" id="PTHR12385">
    <property type="entry name" value="CHOLINE TRANSPORTER-LIKE (SLC FAMILY 44)"/>
    <property type="match status" value="1"/>
</dbReference>
<dbReference type="Proteomes" id="UP001153069">
    <property type="component" value="Unassembled WGS sequence"/>
</dbReference>
<dbReference type="PANTHER" id="PTHR12385:SF88">
    <property type="entry name" value="CHOLINE TRANSPORTER-LIKE PROTEIN CTL1"/>
    <property type="match status" value="1"/>
</dbReference>
<dbReference type="EMBL" id="CAICTM010000929">
    <property type="protein sequence ID" value="CAB9518394.1"/>
    <property type="molecule type" value="Genomic_DNA"/>
</dbReference>
<evidence type="ECO:0000256" key="2">
    <source>
        <dbReference type="ARBA" id="ARBA00007168"/>
    </source>
</evidence>
<feature type="transmembrane region" description="Helical" evidence="6">
    <location>
        <begin position="516"/>
        <end position="536"/>
    </location>
</feature>
<evidence type="ECO:0000256" key="3">
    <source>
        <dbReference type="ARBA" id="ARBA00022692"/>
    </source>
</evidence>
<feature type="transmembrane region" description="Helical" evidence="6">
    <location>
        <begin position="556"/>
        <end position="579"/>
    </location>
</feature>
<evidence type="ECO:0000256" key="1">
    <source>
        <dbReference type="ARBA" id="ARBA00004141"/>
    </source>
</evidence>
<feature type="transmembrane region" description="Helical" evidence="6">
    <location>
        <begin position="208"/>
        <end position="227"/>
    </location>
</feature>
<proteinExistence type="inferred from homology"/>
<evidence type="ECO:0000256" key="5">
    <source>
        <dbReference type="ARBA" id="ARBA00023136"/>
    </source>
</evidence>
<feature type="transmembrane region" description="Helical" evidence="6">
    <location>
        <begin position="69"/>
        <end position="90"/>
    </location>
</feature>
<dbReference type="GO" id="GO:0005886">
    <property type="term" value="C:plasma membrane"/>
    <property type="evidence" value="ECO:0007669"/>
    <property type="project" value="UniProtKB-SubCell"/>
</dbReference>
<evidence type="ECO:0000256" key="4">
    <source>
        <dbReference type="ARBA" id="ARBA00022989"/>
    </source>
</evidence>
<feature type="transmembrane region" description="Helical" evidence="6">
    <location>
        <begin position="451"/>
        <end position="470"/>
    </location>
</feature>
<keyword evidence="3 6" id="KW-0812">Transmembrane</keyword>
<feature type="transmembrane region" description="Helical" evidence="6">
    <location>
        <begin position="257"/>
        <end position="280"/>
    </location>
</feature>
<protein>
    <recommendedName>
        <fullName evidence="6">Choline transporter-like protein</fullName>
    </recommendedName>
</protein>
<comment type="subcellular location">
    <subcellularLocation>
        <location evidence="6">Cell membrane</location>
        <topology evidence="6">Multi-pass membrane protein</topology>
    </subcellularLocation>
    <subcellularLocation>
        <location evidence="1">Membrane</location>
        <topology evidence="1">Multi-pass membrane protein</topology>
    </subcellularLocation>
</comment>
<evidence type="ECO:0000313" key="7">
    <source>
        <dbReference type="EMBL" id="CAB9518394.1"/>
    </source>
</evidence>
<gene>
    <name evidence="7" type="ORF">SEMRO_931_G221470.1</name>
</gene>
<accession>A0A9N8EDT6</accession>
<feature type="transmembrane region" description="Helical" evidence="6">
    <location>
        <begin position="301"/>
        <end position="326"/>
    </location>
</feature>
<dbReference type="Pfam" id="PF04515">
    <property type="entry name" value="Choline_transpo"/>
    <property type="match status" value="1"/>
</dbReference>
<reference evidence="7" key="1">
    <citation type="submission" date="2020-06" db="EMBL/GenBank/DDBJ databases">
        <authorList>
            <consortium name="Plant Systems Biology data submission"/>
        </authorList>
    </citation>
    <scope>NUCLEOTIDE SEQUENCE</scope>
    <source>
        <strain evidence="7">D6</strain>
    </source>
</reference>
<sequence length="685" mass="76228">MTNATTASKEESLKVATMAGDKIVDGDAAGSIPVVLVSKSGRRIFVAESETVSPEVKWQPHHRKYHDKVFGILYLLAMVSFFITGGVLLANAHPRYDWVEVINNGDKNNNTGVPATVRVISSHFRADVETCCANKLSSDEYSFDLCSELNAETALRRRLSQTIRALPESSTDDDYPKDDDLWEDNAVRTSKYEFGDGMFDAFLEAPEIPIAVALLGMTMAIVWAVLLRFFSIPIVYATEVVKVALFLYLSVRVLVEGLVGAAVVAFFCAMTIVAWDIYTFKKLKFAGKVLRRAAKSLKRNATMFFAFLPILFLYAGQAYLFVLFFARSFEVVAVKHNQICRTLTSGAQSCQSSCEYESPAYTTPIVAYLSLCYLWSIGLFHMMRLSIIAAVIGSSHFHPGDKEPGLMRAIINTCTTSMGSLSVASLISAIADKLNRMLLTETLWTQCCNPVFWVILPIYCVFGVCLRTLIAMLTKFSVILHVFTGKSWMGSARKVSKILKRHFKGGFVTEYASRSVLTLGSYVFSIVLYFVAWVWLDAEFKTDTFIGVNEETLMVVGWLFFALFNIWYPVLGLYVLILTNSWLSKWDGLDPAYWVSPMAATFIACLGMMFFSYLGGVFLDTVDVLFLCFAIDKDNCVDVSSDEFAALVAEGVPTFIETPEESLHNADEENPIQVAKIEPIPPPGQ</sequence>
<keyword evidence="5 6" id="KW-0472">Membrane</keyword>
<organism evidence="7 8">
    <name type="scientific">Seminavis robusta</name>
    <dbReference type="NCBI Taxonomy" id="568900"/>
    <lineage>
        <taxon>Eukaryota</taxon>
        <taxon>Sar</taxon>
        <taxon>Stramenopiles</taxon>
        <taxon>Ochrophyta</taxon>
        <taxon>Bacillariophyta</taxon>
        <taxon>Bacillariophyceae</taxon>
        <taxon>Bacillariophycidae</taxon>
        <taxon>Naviculales</taxon>
        <taxon>Naviculaceae</taxon>
        <taxon>Seminavis</taxon>
    </lineage>
</organism>
<dbReference type="AlphaFoldDB" id="A0A9N8EDT6"/>
<evidence type="ECO:0000256" key="6">
    <source>
        <dbReference type="RuleBase" id="RU368066"/>
    </source>
</evidence>